<dbReference type="InterPro" id="IPR010730">
    <property type="entry name" value="HET"/>
</dbReference>
<dbReference type="InterPro" id="IPR058525">
    <property type="entry name" value="DUF8212"/>
</dbReference>
<reference evidence="4" key="1">
    <citation type="submission" date="2020-01" db="EMBL/GenBank/DDBJ databases">
        <authorList>
            <consortium name="DOE Joint Genome Institute"/>
            <person name="Haridas S."/>
            <person name="Albert R."/>
            <person name="Binder M."/>
            <person name="Bloem J."/>
            <person name="Labutti K."/>
            <person name="Salamov A."/>
            <person name="Andreopoulos B."/>
            <person name="Baker S.E."/>
            <person name="Barry K."/>
            <person name="Bills G."/>
            <person name="Bluhm B.H."/>
            <person name="Cannon C."/>
            <person name="Castanera R."/>
            <person name="Culley D.E."/>
            <person name="Daum C."/>
            <person name="Ezra D."/>
            <person name="Gonzalez J.B."/>
            <person name="Henrissat B."/>
            <person name="Kuo A."/>
            <person name="Liang C."/>
            <person name="Lipzen A."/>
            <person name="Lutzoni F."/>
            <person name="Magnuson J."/>
            <person name="Mondo S."/>
            <person name="Nolan M."/>
            <person name="Ohm R."/>
            <person name="Pangilinan J."/>
            <person name="Park H.-J."/>
            <person name="Ramirez L."/>
            <person name="Alfaro M."/>
            <person name="Sun H."/>
            <person name="Tritt A."/>
            <person name="Yoshinaga Y."/>
            <person name="Zwiers L.-H."/>
            <person name="Turgeon B.G."/>
            <person name="Goodwin S.B."/>
            <person name="Spatafora J.W."/>
            <person name="Crous P.W."/>
            <person name="Grigoriev I.V."/>
        </authorList>
    </citation>
    <scope>NUCLEOTIDE SEQUENCE</scope>
    <source>
        <strain evidence="4">CBS 342.82</strain>
    </source>
</reference>
<protein>
    <submittedName>
        <fullName evidence="4">HET-domain-containing protein</fullName>
    </submittedName>
</protein>
<dbReference type="Proteomes" id="UP000504637">
    <property type="component" value="Unplaced"/>
</dbReference>
<reference evidence="4" key="2">
    <citation type="submission" date="2020-04" db="EMBL/GenBank/DDBJ databases">
        <authorList>
            <consortium name="NCBI Genome Project"/>
        </authorList>
    </citation>
    <scope>NUCLEOTIDE SEQUENCE</scope>
    <source>
        <strain evidence="4">CBS 342.82</strain>
    </source>
</reference>
<accession>A0A6J3MFA9</accession>
<keyword evidence="3" id="KW-1185">Reference proteome</keyword>
<evidence type="ECO:0000259" key="1">
    <source>
        <dbReference type="Pfam" id="PF06985"/>
    </source>
</evidence>
<dbReference type="PANTHER" id="PTHR10622">
    <property type="entry name" value="HET DOMAIN-CONTAINING PROTEIN"/>
    <property type="match status" value="1"/>
</dbReference>
<organism evidence="4">
    <name type="scientific">Dissoconium aciculare CBS 342.82</name>
    <dbReference type="NCBI Taxonomy" id="1314786"/>
    <lineage>
        <taxon>Eukaryota</taxon>
        <taxon>Fungi</taxon>
        <taxon>Dikarya</taxon>
        <taxon>Ascomycota</taxon>
        <taxon>Pezizomycotina</taxon>
        <taxon>Dothideomycetes</taxon>
        <taxon>Dothideomycetidae</taxon>
        <taxon>Mycosphaerellales</taxon>
        <taxon>Dissoconiaceae</taxon>
        <taxon>Dissoconium</taxon>
    </lineage>
</organism>
<reference evidence="4" key="3">
    <citation type="submission" date="2025-08" db="UniProtKB">
        <authorList>
            <consortium name="RefSeq"/>
        </authorList>
    </citation>
    <scope>IDENTIFICATION</scope>
    <source>
        <strain evidence="4">CBS 342.82</strain>
    </source>
</reference>
<evidence type="ECO:0000313" key="4">
    <source>
        <dbReference type="RefSeq" id="XP_033462593.1"/>
    </source>
</evidence>
<dbReference type="RefSeq" id="XP_033462593.1">
    <property type="nucleotide sequence ID" value="XM_033606327.1"/>
</dbReference>
<proteinExistence type="predicted"/>
<dbReference type="PANTHER" id="PTHR10622:SF12">
    <property type="entry name" value="HET DOMAIN-CONTAINING PROTEIN"/>
    <property type="match status" value="1"/>
</dbReference>
<feature type="domain" description="Heterokaryon incompatibility" evidence="1">
    <location>
        <begin position="22"/>
        <end position="118"/>
    </location>
</feature>
<gene>
    <name evidence="4" type="ORF">K489DRAFT_387470</name>
</gene>
<dbReference type="GeneID" id="54364127"/>
<dbReference type="Pfam" id="PF26640">
    <property type="entry name" value="DUF8212"/>
    <property type="match status" value="1"/>
</dbReference>
<name>A0A6J3MFA9_9PEZI</name>
<dbReference type="Pfam" id="PF06985">
    <property type="entry name" value="HET"/>
    <property type="match status" value="1"/>
</dbReference>
<feature type="domain" description="DUF8212" evidence="2">
    <location>
        <begin position="229"/>
        <end position="286"/>
    </location>
</feature>
<evidence type="ECO:0000259" key="2">
    <source>
        <dbReference type="Pfam" id="PF26640"/>
    </source>
</evidence>
<evidence type="ECO:0000313" key="3">
    <source>
        <dbReference type="Proteomes" id="UP000504637"/>
    </source>
</evidence>
<dbReference type="AlphaFoldDB" id="A0A6J3MFA9"/>
<sequence>MRLLNARSFKIEEFHGDAVPDYAILSHTWGREEISFADYHNPRYTSLSWNTRLKAGWRKIKHACEEASRRKFDYVWIDTCCIDKTSSAELSEAINSMAGWYRRAGVCIVYLVDYAQDEESGVVFDRFKRCRWFTRGWALQELIFPKFVEFYDSEWQHIGNKLDLMSQIREITKIDQRVLVDAAVLPSICVARKMSWAANRQTTRTEDTAYCLMGIFDVNMPLLYGEGRKAFQRLQEEILKKSNDFSILLWHPSLSSNDREEIITEYDHNRYTSILADSPACFSAGSSLEYALVDYYHAICGDPCP</sequence>
<dbReference type="OrthoDB" id="20872at2759"/>